<organism evidence="4 5">
    <name type="scientific">Moraxella caviae</name>
    <dbReference type="NCBI Taxonomy" id="34060"/>
    <lineage>
        <taxon>Bacteria</taxon>
        <taxon>Pseudomonadati</taxon>
        <taxon>Pseudomonadota</taxon>
        <taxon>Gammaproteobacteria</taxon>
        <taxon>Moraxellales</taxon>
        <taxon>Moraxellaceae</taxon>
        <taxon>Moraxella</taxon>
    </lineage>
</organism>
<keyword evidence="4" id="KW-0808">Transferase</keyword>
<evidence type="ECO:0000256" key="1">
    <source>
        <dbReference type="ARBA" id="ARBA00023125"/>
    </source>
</evidence>
<sequence length="183" mass="21703">MTIQIDDLRAKRTQKAIQDALIELLYQKPYEKITAQDIVQTAMINRSTFYRYYFSKDDLLGKMIEEVRQTYRSALKNRFNAEQDRIVGSTADLTHQERRLLLALFKVRTPKHDFYQEMHTLTKSHFLAYASQKSPHQNWDYHADSYATLFLHGAMYFLQKNQDISESELVQSWEQIVDLLKAE</sequence>
<dbReference type="Gene3D" id="1.10.357.10">
    <property type="entry name" value="Tetracycline Repressor, domain 2"/>
    <property type="match status" value="1"/>
</dbReference>
<dbReference type="AlphaFoldDB" id="A0A378R5E7"/>
<dbReference type="PANTHER" id="PTHR43479">
    <property type="entry name" value="ACREF/ENVCD OPERON REPRESSOR-RELATED"/>
    <property type="match status" value="1"/>
</dbReference>
<reference evidence="4 5" key="1">
    <citation type="submission" date="2018-06" db="EMBL/GenBank/DDBJ databases">
        <authorList>
            <consortium name="Pathogen Informatics"/>
            <person name="Doyle S."/>
        </authorList>
    </citation>
    <scope>NUCLEOTIDE SEQUENCE [LARGE SCALE GENOMIC DNA]</scope>
    <source>
        <strain evidence="4 5">NCTC10293</strain>
    </source>
</reference>
<dbReference type="EMBL" id="UGQE01000001">
    <property type="protein sequence ID" value="STZ10444.1"/>
    <property type="molecule type" value="Genomic_DNA"/>
</dbReference>
<keyword evidence="4" id="KW-0418">Kinase</keyword>
<evidence type="ECO:0000256" key="2">
    <source>
        <dbReference type="PROSITE-ProRule" id="PRU00335"/>
    </source>
</evidence>
<dbReference type="Pfam" id="PF00440">
    <property type="entry name" value="TetR_N"/>
    <property type="match status" value="1"/>
</dbReference>
<dbReference type="RefSeq" id="WP_158078915.1">
    <property type="nucleotide sequence ID" value="NZ_MUXU01000005.1"/>
</dbReference>
<evidence type="ECO:0000313" key="4">
    <source>
        <dbReference type="EMBL" id="STZ10444.1"/>
    </source>
</evidence>
<dbReference type="InterPro" id="IPR050624">
    <property type="entry name" value="HTH-type_Tx_Regulator"/>
</dbReference>
<dbReference type="InterPro" id="IPR009057">
    <property type="entry name" value="Homeodomain-like_sf"/>
</dbReference>
<evidence type="ECO:0000259" key="3">
    <source>
        <dbReference type="PROSITE" id="PS50977"/>
    </source>
</evidence>
<dbReference type="Proteomes" id="UP000255279">
    <property type="component" value="Unassembled WGS sequence"/>
</dbReference>
<name>A0A378R5E7_9GAMM</name>
<keyword evidence="1 2" id="KW-0238">DNA-binding</keyword>
<gene>
    <name evidence="4" type="ORF">NCTC10293_00779</name>
</gene>
<feature type="DNA-binding region" description="H-T-H motif" evidence="2">
    <location>
        <begin position="34"/>
        <end position="53"/>
    </location>
</feature>
<evidence type="ECO:0000313" key="5">
    <source>
        <dbReference type="Proteomes" id="UP000255279"/>
    </source>
</evidence>
<dbReference type="PANTHER" id="PTHR43479:SF7">
    <property type="entry name" value="TETR-FAMILY TRANSCRIPTIONAL REGULATOR"/>
    <property type="match status" value="1"/>
</dbReference>
<proteinExistence type="predicted"/>
<dbReference type="InterPro" id="IPR001647">
    <property type="entry name" value="HTH_TetR"/>
</dbReference>
<accession>A0A378R5E7</accession>
<protein>
    <submittedName>
        <fullName evidence="4">Probable dihydroxyacetone kinase regulator</fullName>
    </submittedName>
</protein>
<dbReference type="GO" id="GO:0016301">
    <property type="term" value="F:kinase activity"/>
    <property type="evidence" value="ECO:0007669"/>
    <property type="project" value="UniProtKB-KW"/>
</dbReference>
<dbReference type="SUPFAM" id="SSF46689">
    <property type="entry name" value="Homeodomain-like"/>
    <property type="match status" value="1"/>
</dbReference>
<dbReference type="PROSITE" id="PS50977">
    <property type="entry name" value="HTH_TETR_2"/>
    <property type="match status" value="1"/>
</dbReference>
<feature type="domain" description="HTH tetR-type" evidence="3">
    <location>
        <begin position="11"/>
        <end position="71"/>
    </location>
</feature>
<dbReference type="GO" id="GO:0003677">
    <property type="term" value="F:DNA binding"/>
    <property type="evidence" value="ECO:0007669"/>
    <property type="project" value="UniProtKB-UniRule"/>
</dbReference>